<dbReference type="GO" id="GO:0004519">
    <property type="term" value="F:endonuclease activity"/>
    <property type="evidence" value="ECO:0007669"/>
    <property type="project" value="UniProtKB-KW"/>
</dbReference>
<evidence type="ECO:0000313" key="2">
    <source>
        <dbReference type="EMBL" id="KAA4652499.1"/>
    </source>
</evidence>
<dbReference type="Pfam" id="PF07510">
    <property type="entry name" value="GmrSD_C"/>
    <property type="match status" value="1"/>
</dbReference>
<sequence length="193" mass="22658">AEYLWNLSKAYMLDRYLAVPEKKVPFETIIFKNNGKSVNHSKDILWSNINIDEYPQKGEHVENFVFNFYDYLLLRETNDADFEFSYRTSVEHFYPQHPTDKEPMDFNHLHSFGNLCLVSRGMNSKFTNNLPGAKYENFGDAKAMKTYSLKLKSMMNTIKKGERWDETKIVQEEQDIKELISKALSSNEPFNAL</sequence>
<protein>
    <submittedName>
        <fullName evidence="2">HNH endonuclease</fullName>
    </submittedName>
</protein>
<organism evidence="2 3">
    <name type="scientific">Bacteroides ovatus</name>
    <dbReference type="NCBI Taxonomy" id="28116"/>
    <lineage>
        <taxon>Bacteria</taxon>
        <taxon>Pseudomonadati</taxon>
        <taxon>Bacteroidota</taxon>
        <taxon>Bacteroidia</taxon>
        <taxon>Bacteroidales</taxon>
        <taxon>Bacteroidaceae</taxon>
        <taxon>Bacteroides</taxon>
    </lineage>
</organism>
<feature type="domain" description="GmrSD restriction endonucleases C-terminal" evidence="1">
    <location>
        <begin position="67"/>
        <end position="176"/>
    </location>
</feature>
<name>A0A642C684_BACOV</name>
<keyword evidence="2" id="KW-0255">Endonuclease</keyword>
<comment type="caution">
    <text evidence="2">The sequence shown here is derived from an EMBL/GenBank/DDBJ whole genome shotgun (WGS) entry which is preliminary data.</text>
</comment>
<dbReference type="AlphaFoldDB" id="A0A642C684"/>
<dbReference type="Proteomes" id="UP000435985">
    <property type="component" value="Unassembled WGS sequence"/>
</dbReference>
<reference evidence="2 3" key="1">
    <citation type="journal article" date="2019" name="Nat. Med.">
        <title>A library of human gut bacterial isolates paired with longitudinal multiomics data enables mechanistic microbiome research.</title>
        <authorList>
            <person name="Poyet M."/>
            <person name="Groussin M."/>
            <person name="Gibbons S.M."/>
            <person name="Avila-Pacheco J."/>
            <person name="Jiang X."/>
            <person name="Kearney S.M."/>
            <person name="Perrotta A.R."/>
            <person name="Berdy B."/>
            <person name="Zhao S."/>
            <person name="Lieberman T.D."/>
            <person name="Swanson P.K."/>
            <person name="Smith M."/>
            <person name="Roesemann S."/>
            <person name="Alexander J.E."/>
            <person name="Rich S.A."/>
            <person name="Livny J."/>
            <person name="Vlamakis H."/>
            <person name="Clish C."/>
            <person name="Bullock K."/>
            <person name="Deik A."/>
            <person name="Scott J."/>
            <person name="Pierce K.A."/>
            <person name="Xavier R.J."/>
            <person name="Alm E.J."/>
        </authorList>
    </citation>
    <scope>NUCLEOTIDE SEQUENCE [LARGE SCALE GENOMIC DNA]</scope>
    <source>
        <strain evidence="2 3">BIOML-A14</strain>
    </source>
</reference>
<accession>A0A642C684</accession>
<evidence type="ECO:0000259" key="1">
    <source>
        <dbReference type="Pfam" id="PF07510"/>
    </source>
</evidence>
<keyword evidence="2" id="KW-0378">Hydrolase</keyword>
<dbReference type="InterPro" id="IPR011089">
    <property type="entry name" value="GmrSD_C"/>
</dbReference>
<keyword evidence="2" id="KW-0540">Nuclease</keyword>
<dbReference type="EMBL" id="VWFO01000414">
    <property type="protein sequence ID" value="KAA4652499.1"/>
    <property type="molecule type" value="Genomic_DNA"/>
</dbReference>
<evidence type="ECO:0000313" key="3">
    <source>
        <dbReference type="Proteomes" id="UP000435985"/>
    </source>
</evidence>
<feature type="non-terminal residue" evidence="2">
    <location>
        <position position="1"/>
    </location>
</feature>
<gene>
    <name evidence="2" type="ORF">F3B98_30325</name>
</gene>
<proteinExistence type="predicted"/>